<keyword evidence="2" id="KW-1185">Reference proteome</keyword>
<reference evidence="1" key="1">
    <citation type="submission" date="2020-10" db="EMBL/GenBank/DDBJ databases">
        <title>Taxonomic study of unclassified bacteria belonging to the class Ktedonobacteria.</title>
        <authorList>
            <person name="Yabe S."/>
            <person name="Wang C.M."/>
            <person name="Zheng Y."/>
            <person name="Sakai Y."/>
            <person name="Cavaletti L."/>
            <person name="Monciardini P."/>
            <person name="Donadio S."/>
        </authorList>
    </citation>
    <scope>NUCLEOTIDE SEQUENCE</scope>
    <source>
        <strain evidence="1">SOSP1-1</strain>
    </source>
</reference>
<dbReference type="Proteomes" id="UP000612362">
    <property type="component" value="Unassembled WGS sequence"/>
</dbReference>
<dbReference type="InterPro" id="IPR011256">
    <property type="entry name" value="Reg_factor_effector_dom_sf"/>
</dbReference>
<name>A0A8J3HZC5_9CHLR</name>
<sequence length="69" mass="7932">MITEPKVEQRSEQPYVAIRTQVTPRGLGKGLVARLFSEVHTWLEQQGIEPTDAPFIRYLVIDMSTKFDL</sequence>
<comment type="caution">
    <text evidence="1">The sequence shown here is derived from an EMBL/GenBank/DDBJ whole genome shotgun (WGS) entry which is preliminary data.</text>
</comment>
<dbReference type="EMBL" id="BNJF01000001">
    <property type="protein sequence ID" value="GHO42054.1"/>
    <property type="molecule type" value="Genomic_DNA"/>
</dbReference>
<evidence type="ECO:0000313" key="2">
    <source>
        <dbReference type="Proteomes" id="UP000612362"/>
    </source>
</evidence>
<gene>
    <name evidence="1" type="ORF">KSX_02170</name>
</gene>
<dbReference type="RefSeq" id="WP_220191645.1">
    <property type="nucleotide sequence ID" value="NZ_BNJF01000001.1"/>
</dbReference>
<evidence type="ECO:0000313" key="1">
    <source>
        <dbReference type="EMBL" id="GHO42054.1"/>
    </source>
</evidence>
<organism evidence="1 2">
    <name type="scientific">Ktedonospora formicarum</name>
    <dbReference type="NCBI Taxonomy" id="2778364"/>
    <lineage>
        <taxon>Bacteria</taxon>
        <taxon>Bacillati</taxon>
        <taxon>Chloroflexota</taxon>
        <taxon>Ktedonobacteria</taxon>
        <taxon>Ktedonobacterales</taxon>
        <taxon>Ktedonobacteraceae</taxon>
        <taxon>Ktedonospora</taxon>
    </lineage>
</organism>
<dbReference type="AlphaFoldDB" id="A0A8J3HZC5"/>
<protein>
    <submittedName>
        <fullName evidence="1">Uncharacterized protein</fullName>
    </submittedName>
</protein>
<accession>A0A8J3HZC5</accession>
<dbReference type="Gene3D" id="3.20.80.10">
    <property type="entry name" value="Regulatory factor, effector binding domain"/>
    <property type="match status" value="1"/>
</dbReference>
<proteinExistence type="predicted"/>